<comment type="caution">
    <text evidence="3">The sequence shown here is derived from an EMBL/GenBank/DDBJ whole genome shotgun (WGS) entry which is preliminary data.</text>
</comment>
<dbReference type="Gene3D" id="3.40.50.850">
    <property type="entry name" value="Isochorismatase-like"/>
    <property type="match status" value="1"/>
</dbReference>
<dbReference type="RefSeq" id="WP_310536384.1">
    <property type="nucleotide sequence ID" value="NZ_BAAAOC010000093.1"/>
</dbReference>
<accession>A0ABU1FS72</accession>
<evidence type="ECO:0000256" key="1">
    <source>
        <dbReference type="ARBA" id="ARBA00022801"/>
    </source>
</evidence>
<feature type="domain" description="Isochorismatase-like" evidence="2">
    <location>
        <begin position="12"/>
        <end position="164"/>
    </location>
</feature>
<protein>
    <submittedName>
        <fullName evidence="3">Cysteine hydrolase family protein</fullName>
        <ecNumber evidence="3">3.-.-.-</ecNumber>
    </submittedName>
</protein>
<reference evidence="4" key="1">
    <citation type="submission" date="2023-07" db="EMBL/GenBank/DDBJ databases">
        <title>Description of three actinobacteria isolated from air of manufacturing shop in a pharmaceutical factory.</title>
        <authorList>
            <person name="Zhang D.-F."/>
        </authorList>
    </citation>
    <scope>NUCLEOTIDE SEQUENCE [LARGE SCALE GENOMIC DNA]</scope>
    <source>
        <strain evidence="4">CCTCC AB 207010</strain>
    </source>
</reference>
<dbReference type="PANTHER" id="PTHR43540:SF1">
    <property type="entry name" value="ISOCHORISMATASE HYDROLASE"/>
    <property type="match status" value="1"/>
</dbReference>
<sequence length="192" mass="20843">MTAAEVVLSARAALVVVDVQQAFHDAEYWGGRNNSACEENIGTLIEHWRNTNRPVVFVRHDSADPDSPLHPDRPGNQFQNVVTGTPDLLVIKAVNSCFHGTPNLHTWLQQEGIEELVICGITTNHCCETTARVGGNLGYRVFFALDATHTFDRTSPDGELITADALAKITATNLHGEFATVTSTHAVVNAAQ</sequence>
<dbReference type="CDD" id="cd01014">
    <property type="entry name" value="nicotinamidase_related"/>
    <property type="match status" value="1"/>
</dbReference>
<dbReference type="EC" id="3.-.-.-" evidence="3"/>
<dbReference type="EMBL" id="JAVKGT010000004">
    <property type="protein sequence ID" value="MDR5710996.1"/>
    <property type="molecule type" value="Genomic_DNA"/>
</dbReference>
<dbReference type="InterPro" id="IPR036380">
    <property type="entry name" value="Isochorismatase-like_sf"/>
</dbReference>
<dbReference type="Proteomes" id="UP001260872">
    <property type="component" value="Unassembled WGS sequence"/>
</dbReference>
<dbReference type="GO" id="GO:0016787">
    <property type="term" value="F:hydrolase activity"/>
    <property type="evidence" value="ECO:0007669"/>
    <property type="project" value="UniProtKB-KW"/>
</dbReference>
<proteinExistence type="predicted"/>
<name>A0ABU1FS72_9MICC</name>
<dbReference type="GO" id="GO:0016740">
    <property type="term" value="F:transferase activity"/>
    <property type="evidence" value="ECO:0007669"/>
    <property type="project" value="UniProtKB-KW"/>
</dbReference>
<dbReference type="Pfam" id="PF00857">
    <property type="entry name" value="Isochorismatase"/>
    <property type="match status" value="1"/>
</dbReference>
<gene>
    <name evidence="3" type="ORF">RH857_02415</name>
</gene>
<keyword evidence="1 3" id="KW-0378">Hydrolase</keyword>
<keyword evidence="4" id="KW-1185">Reference proteome</keyword>
<dbReference type="PANTHER" id="PTHR43540">
    <property type="entry name" value="PEROXYUREIDOACRYLATE/UREIDOACRYLATE AMIDOHYDROLASE-RELATED"/>
    <property type="match status" value="1"/>
</dbReference>
<keyword evidence="3" id="KW-0808">Transferase</keyword>
<organism evidence="3 4">
    <name type="scientific">Nesterenkonia flava</name>
    <dbReference type="NCBI Taxonomy" id="469799"/>
    <lineage>
        <taxon>Bacteria</taxon>
        <taxon>Bacillati</taxon>
        <taxon>Actinomycetota</taxon>
        <taxon>Actinomycetes</taxon>
        <taxon>Micrococcales</taxon>
        <taxon>Micrococcaceae</taxon>
        <taxon>Nesterenkonia</taxon>
    </lineage>
</organism>
<evidence type="ECO:0000313" key="4">
    <source>
        <dbReference type="Proteomes" id="UP001260872"/>
    </source>
</evidence>
<dbReference type="InterPro" id="IPR050272">
    <property type="entry name" value="Isochorismatase-like_hydrls"/>
</dbReference>
<evidence type="ECO:0000313" key="3">
    <source>
        <dbReference type="EMBL" id="MDR5710996.1"/>
    </source>
</evidence>
<evidence type="ECO:0000259" key="2">
    <source>
        <dbReference type="Pfam" id="PF00857"/>
    </source>
</evidence>
<dbReference type="SUPFAM" id="SSF52499">
    <property type="entry name" value="Isochorismatase-like hydrolases"/>
    <property type="match status" value="1"/>
</dbReference>
<dbReference type="InterPro" id="IPR000868">
    <property type="entry name" value="Isochorismatase-like_dom"/>
</dbReference>